<organism evidence="2 3">
    <name type="scientific">Ranatra chinensis</name>
    <dbReference type="NCBI Taxonomy" id="642074"/>
    <lineage>
        <taxon>Eukaryota</taxon>
        <taxon>Metazoa</taxon>
        <taxon>Ecdysozoa</taxon>
        <taxon>Arthropoda</taxon>
        <taxon>Hexapoda</taxon>
        <taxon>Insecta</taxon>
        <taxon>Pterygota</taxon>
        <taxon>Neoptera</taxon>
        <taxon>Paraneoptera</taxon>
        <taxon>Hemiptera</taxon>
        <taxon>Heteroptera</taxon>
        <taxon>Panheteroptera</taxon>
        <taxon>Nepomorpha</taxon>
        <taxon>Nepidae</taxon>
        <taxon>Ranatrinae</taxon>
        <taxon>Ranatra</taxon>
    </lineage>
</organism>
<evidence type="ECO:0000256" key="1">
    <source>
        <dbReference type="SAM" id="MobiDB-lite"/>
    </source>
</evidence>
<feature type="compositionally biased region" description="Basic and acidic residues" evidence="1">
    <location>
        <begin position="27"/>
        <end position="41"/>
    </location>
</feature>
<evidence type="ECO:0000313" key="2">
    <source>
        <dbReference type="EMBL" id="KAL1117516.1"/>
    </source>
</evidence>
<feature type="compositionally biased region" description="Basic residues" evidence="1">
    <location>
        <begin position="1"/>
        <end position="26"/>
    </location>
</feature>
<evidence type="ECO:0000313" key="3">
    <source>
        <dbReference type="Proteomes" id="UP001558652"/>
    </source>
</evidence>
<feature type="region of interest" description="Disordered" evidence="1">
    <location>
        <begin position="1"/>
        <end position="64"/>
    </location>
</feature>
<protein>
    <submittedName>
        <fullName evidence="2">Uncharacterized protein</fullName>
    </submittedName>
</protein>
<sequence length="134" mass="15363">MASKRRNMFQKNKSRRRRKTMTCKHRNTFDKNKEERTERETATSSSGRAPSVVCSAGRGSPSRAMLQLRPPRWLSLSSSAPITARRGPRRMIPSHRVVPWSESVSADRHLQLYCYGGKAKPVRTNELKARVDRP</sequence>
<accession>A0ABD0Y245</accession>
<comment type="caution">
    <text evidence="2">The sequence shown here is derived from an EMBL/GenBank/DDBJ whole genome shotgun (WGS) entry which is preliminary data.</text>
</comment>
<proteinExistence type="predicted"/>
<dbReference type="AlphaFoldDB" id="A0ABD0Y245"/>
<keyword evidence="3" id="KW-1185">Reference proteome</keyword>
<name>A0ABD0Y245_9HEMI</name>
<dbReference type="EMBL" id="JBFDAA010000015">
    <property type="protein sequence ID" value="KAL1117516.1"/>
    <property type="molecule type" value="Genomic_DNA"/>
</dbReference>
<dbReference type="Proteomes" id="UP001558652">
    <property type="component" value="Unassembled WGS sequence"/>
</dbReference>
<reference evidence="2 3" key="1">
    <citation type="submission" date="2024-07" db="EMBL/GenBank/DDBJ databases">
        <title>Chromosome-level genome assembly of the water stick insect Ranatra chinensis (Heteroptera: Nepidae).</title>
        <authorList>
            <person name="Liu X."/>
        </authorList>
    </citation>
    <scope>NUCLEOTIDE SEQUENCE [LARGE SCALE GENOMIC DNA]</scope>
    <source>
        <strain evidence="2">Cailab_2021Rc</strain>
        <tissue evidence="2">Muscle</tissue>
    </source>
</reference>
<gene>
    <name evidence="2" type="ORF">AAG570_003835</name>
</gene>